<reference evidence="2" key="1">
    <citation type="journal article" date="2020" name="Cell">
        <title>Large-Scale Comparative Analyses of Tick Genomes Elucidate Their Genetic Diversity and Vector Capacities.</title>
        <authorList>
            <consortium name="Tick Genome and Microbiome Consortium (TIGMIC)"/>
            <person name="Jia N."/>
            <person name="Wang J."/>
            <person name="Shi W."/>
            <person name="Du L."/>
            <person name="Sun Y."/>
            <person name="Zhan W."/>
            <person name="Jiang J.F."/>
            <person name="Wang Q."/>
            <person name="Zhang B."/>
            <person name="Ji P."/>
            <person name="Bell-Sakyi L."/>
            <person name="Cui X.M."/>
            <person name="Yuan T.T."/>
            <person name="Jiang B.G."/>
            <person name="Yang W.F."/>
            <person name="Lam T.T."/>
            <person name="Chang Q.C."/>
            <person name="Ding S.J."/>
            <person name="Wang X.J."/>
            <person name="Zhu J.G."/>
            <person name="Ruan X.D."/>
            <person name="Zhao L."/>
            <person name="Wei J.T."/>
            <person name="Ye R.Z."/>
            <person name="Que T.C."/>
            <person name="Du C.H."/>
            <person name="Zhou Y.H."/>
            <person name="Cheng J.X."/>
            <person name="Dai P.F."/>
            <person name="Guo W.B."/>
            <person name="Han X.H."/>
            <person name="Huang E.J."/>
            <person name="Li L.F."/>
            <person name="Wei W."/>
            <person name="Gao Y.C."/>
            <person name="Liu J.Z."/>
            <person name="Shao H.Z."/>
            <person name="Wang X."/>
            <person name="Wang C.C."/>
            <person name="Yang T.C."/>
            <person name="Huo Q.B."/>
            <person name="Li W."/>
            <person name="Chen H.Y."/>
            <person name="Chen S.E."/>
            <person name="Zhou L.G."/>
            <person name="Ni X.B."/>
            <person name="Tian J.H."/>
            <person name="Sheng Y."/>
            <person name="Liu T."/>
            <person name="Pan Y.S."/>
            <person name="Xia L.Y."/>
            <person name="Li J."/>
            <person name="Zhao F."/>
            <person name="Cao W.C."/>
        </authorList>
    </citation>
    <scope>NUCLEOTIDE SEQUENCE</scope>
    <source>
        <strain evidence="2">Rsan-2018</strain>
    </source>
</reference>
<gene>
    <name evidence="2" type="ORF">HPB52_015417</name>
</gene>
<dbReference type="AlphaFoldDB" id="A0A9D4PMQ1"/>
<dbReference type="Proteomes" id="UP000821837">
    <property type="component" value="Chromosome 6"/>
</dbReference>
<evidence type="ECO:0000256" key="1">
    <source>
        <dbReference type="SAM" id="MobiDB-lite"/>
    </source>
</evidence>
<evidence type="ECO:0000313" key="3">
    <source>
        <dbReference type="Proteomes" id="UP000821837"/>
    </source>
</evidence>
<accession>A0A9D4PMQ1</accession>
<keyword evidence="3" id="KW-1185">Reference proteome</keyword>
<organism evidence="2 3">
    <name type="scientific">Rhipicephalus sanguineus</name>
    <name type="common">Brown dog tick</name>
    <name type="synonym">Ixodes sanguineus</name>
    <dbReference type="NCBI Taxonomy" id="34632"/>
    <lineage>
        <taxon>Eukaryota</taxon>
        <taxon>Metazoa</taxon>
        <taxon>Ecdysozoa</taxon>
        <taxon>Arthropoda</taxon>
        <taxon>Chelicerata</taxon>
        <taxon>Arachnida</taxon>
        <taxon>Acari</taxon>
        <taxon>Parasitiformes</taxon>
        <taxon>Ixodida</taxon>
        <taxon>Ixodoidea</taxon>
        <taxon>Ixodidae</taxon>
        <taxon>Rhipicephalinae</taxon>
        <taxon>Rhipicephalus</taxon>
        <taxon>Rhipicephalus</taxon>
    </lineage>
</organism>
<dbReference type="EMBL" id="JABSTV010001252">
    <property type="protein sequence ID" value="KAH7947736.1"/>
    <property type="molecule type" value="Genomic_DNA"/>
</dbReference>
<feature type="region of interest" description="Disordered" evidence="1">
    <location>
        <begin position="77"/>
        <end position="120"/>
    </location>
</feature>
<name>A0A9D4PMQ1_RHISA</name>
<feature type="compositionally biased region" description="Gly residues" evidence="1">
    <location>
        <begin position="109"/>
        <end position="120"/>
    </location>
</feature>
<proteinExistence type="predicted"/>
<evidence type="ECO:0000313" key="2">
    <source>
        <dbReference type="EMBL" id="KAH7947736.1"/>
    </source>
</evidence>
<feature type="compositionally biased region" description="Basic and acidic residues" evidence="1">
    <location>
        <begin position="98"/>
        <end position="108"/>
    </location>
</feature>
<reference evidence="2" key="2">
    <citation type="submission" date="2021-09" db="EMBL/GenBank/DDBJ databases">
        <authorList>
            <person name="Jia N."/>
            <person name="Wang J."/>
            <person name="Shi W."/>
            <person name="Du L."/>
            <person name="Sun Y."/>
            <person name="Zhan W."/>
            <person name="Jiang J."/>
            <person name="Wang Q."/>
            <person name="Zhang B."/>
            <person name="Ji P."/>
            <person name="Sakyi L.B."/>
            <person name="Cui X."/>
            <person name="Yuan T."/>
            <person name="Jiang B."/>
            <person name="Yang W."/>
            <person name="Lam T.T.-Y."/>
            <person name="Chang Q."/>
            <person name="Ding S."/>
            <person name="Wang X."/>
            <person name="Zhu J."/>
            <person name="Ruan X."/>
            <person name="Zhao L."/>
            <person name="Wei J."/>
            <person name="Que T."/>
            <person name="Du C."/>
            <person name="Cheng J."/>
            <person name="Dai P."/>
            <person name="Han X."/>
            <person name="Huang E."/>
            <person name="Gao Y."/>
            <person name="Liu J."/>
            <person name="Shao H."/>
            <person name="Ye R."/>
            <person name="Li L."/>
            <person name="Wei W."/>
            <person name="Wang X."/>
            <person name="Wang C."/>
            <person name="Huo Q."/>
            <person name="Li W."/>
            <person name="Guo W."/>
            <person name="Chen H."/>
            <person name="Chen S."/>
            <person name="Zhou L."/>
            <person name="Zhou L."/>
            <person name="Ni X."/>
            <person name="Tian J."/>
            <person name="Zhou Y."/>
            <person name="Sheng Y."/>
            <person name="Liu T."/>
            <person name="Pan Y."/>
            <person name="Xia L."/>
            <person name="Li J."/>
            <person name="Zhao F."/>
            <person name="Cao W."/>
        </authorList>
    </citation>
    <scope>NUCLEOTIDE SEQUENCE</scope>
    <source>
        <strain evidence="2">Rsan-2018</strain>
        <tissue evidence="2">Larvae</tissue>
    </source>
</reference>
<comment type="caution">
    <text evidence="2">The sequence shown here is derived from an EMBL/GenBank/DDBJ whole genome shotgun (WGS) entry which is preliminary data.</text>
</comment>
<protein>
    <submittedName>
        <fullName evidence="2">Uncharacterized protein</fullName>
    </submittedName>
</protein>
<sequence length="200" mass="20419">MEAMVNEGGQLVCLEDCIRDWVSGPSSVLISEGLASVCEEDGAAPPKSTLSVDLTVSAWHASCHNGHRNLEPGLELKSQSKRTRSGRASRLTCYGRLPPRDPPPRCEEGGSGGGGGGVGGGIFPGMDQWTTYLPGGTLPGGVTMPDFAGAVAAVSGAATFPPNLPTAFPPGIPTTLPPGFPTGFPTNINDVINSLPGVNP</sequence>